<comment type="caution">
    <text evidence="1">The sequence shown here is derived from an EMBL/GenBank/DDBJ whole genome shotgun (WGS) entry which is preliminary data.</text>
</comment>
<reference evidence="1 2" key="1">
    <citation type="submission" date="2014-09" db="EMBL/GenBank/DDBJ databases">
        <title>Genome sequences of Lysobacter dokdonensis DS-58.</title>
        <authorList>
            <person name="Kim J.F."/>
            <person name="Kwak M.-J."/>
        </authorList>
    </citation>
    <scope>NUCLEOTIDE SEQUENCE [LARGE SCALE GENOMIC DNA]</scope>
    <source>
        <strain evidence="1 2">DS-58</strain>
    </source>
</reference>
<accession>A0A0A2X084</accession>
<dbReference type="Proteomes" id="UP000030518">
    <property type="component" value="Unassembled WGS sequence"/>
</dbReference>
<name>A0A0A2X084_9GAMM</name>
<dbReference type="EMBL" id="JRKJ01000018">
    <property type="protein sequence ID" value="KGQ18624.1"/>
    <property type="molecule type" value="Genomic_DNA"/>
</dbReference>
<sequence length="37" mass="4004">MGAFPRRESRVDALIPSLCTTEDMRIVGPAKSSAALR</sequence>
<evidence type="ECO:0000313" key="2">
    <source>
        <dbReference type="Proteomes" id="UP000030518"/>
    </source>
</evidence>
<keyword evidence="2" id="KW-1185">Reference proteome</keyword>
<gene>
    <name evidence="1" type="ORF">LF41_653</name>
</gene>
<dbReference type="AlphaFoldDB" id="A0A0A2X084"/>
<proteinExistence type="predicted"/>
<protein>
    <submittedName>
        <fullName evidence="1">Uncharacterized protein</fullName>
    </submittedName>
</protein>
<organism evidence="1 2">
    <name type="scientific">Lysobacter dokdonensis DS-58</name>
    <dbReference type="NCBI Taxonomy" id="1300345"/>
    <lineage>
        <taxon>Bacteria</taxon>
        <taxon>Pseudomonadati</taxon>
        <taxon>Pseudomonadota</taxon>
        <taxon>Gammaproteobacteria</taxon>
        <taxon>Lysobacterales</taxon>
        <taxon>Lysobacteraceae</taxon>
        <taxon>Noviluteimonas</taxon>
    </lineage>
</organism>
<dbReference type="STRING" id="1300345.LF41_653"/>
<evidence type="ECO:0000313" key="1">
    <source>
        <dbReference type="EMBL" id="KGQ18624.1"/>
    </source>
</evidence>